<dbReference type="VEuPathDB" id="TriTrypDB:TRSC58_05100"/>
<dbReference type="Pfam" id="PF11527">
    <property type="entry name" value="ARL2_Bind_BART"/>
    <property type="match status" value="1"/>
</dbReference>
<dbReference type="InterPro" id="IPR003903">
    <property type="entry name" value="UIM_dom"/>
</dbReference>
<reference evidence="13 14" key="1">
    <citation type="submission" date="2013-07" db="EMBL/GenBank/DDBJ databases">
        <authorList>
            <person name="Stoco P.H."/>
            <person name="Wagner G."/>
            <person name="Gerber A."/>
            <person name="Zaha A."/>
            <person name="Thompson C."/>
            <person name="Bartholomeu D.C."/>
            <person name="Luckemeyer D.D."/>
            <person name="Bahia D."/>
            <person name="Loreto E."/>
            <person name="Prestes E.B."/>
            <person name="Lima F.M."/>
            <person name="Rodrigues-Luiz G."/>
            <person name="Vallejo G.A."/>
            <person name="Filho J.F."/>
            <person name="Monteiro K.M."/>
            <person name="Tyler K.M."/>
            <person name="de Almeida L.G."/>
            <person name="Ortiz M.F."/>
            <person name="Siervo M.A."/>
            <person name="de Moraes M.H."/>
            <person name="Cunha O.L."/>
            <person name="Mendonca-Neto R."/>
            <person name="Silva R."/>
            <person name="Teixeira S.M."/>
            <person name="Murta S.M."/>
            <person name="Sincero T.C."/>
            <person name="Mendes T.A."/>
            <person name="Urmenyi T.P."/>
            <person name="Silva V.G."/>
            <person name="da Rocha W.D."/>
            <person name="Andersson B."/>
            <person name="Romanha A.J."/>
            <person name="Steindel M."/>
            <person name="de Vasconcelos A.T."/>
            <person name="Grisard E.C."/>
        </authorList>
    </citation>
    <scope>NUCLEOTIDE SEQUENCE [LARGE SCALE GENOMIC DNA]</scope>
    <source>
        <strain evidence="13 14">SC58</strain>
    </source>
</reference>
<comment type="caution">
    <text evidence="13">The sequence shown here is derived from an EMBL/GenBank/DDBJ whole genome shotgun (WGS) entry which is preliminary data.</text>
</comment>
<evidence type="ECO:0000256" key="4">
    <source>
        <dbReference type="ARBA" id="ARBA00021815"/>
    </source>
</evidence>
<comment type="subcellular location">
    <subcellularLocation>
        <location evidence="1">Cell projection</location>
        <location evidence="1">Cilium</location>
    </subcellularLocation>
    <subcellularLocation>
        <location evidence="2">Cytoplasm</location>
    </subcellularLocation>
</comment>
<keyword evidence="6 10" id="KW-0175">Coiled coil</keyword>
<evidence type="ECO:0000256" key="6">
    <source>
        <dbReference type="ARBA" id="ARBA00023054"/>
    </source>
</evidence>
<feature type="region of interest" description="Disordered" evidence="11">
    <location>
        <begin position="335"/>
        <end position="409"/>
    </location>
</feature>
<name>A0A061IZD1_TRYRA</name>
<evidence type="ECO:0000256" key="5">
    <source>
        <dbReference type="ARBA" id="ARBA00022490"/>
    </source>
</evidence>
<evidence type="ECO:0000313" key="13">
    <source>
        <dbReference type="EMBL" id="ESL07216.1"/>
    </source>
</evidence>
<dbReference type="GO" id="GO:0097546">
    <property type="term" value="C:ciliary base"/>
    <property type="evidence" value="ECO:0007669"/>
    <property type="project" value="TreeGrafter"/>
</dbReference>
<dbReference type="Proteomes" id="UP000031737">
    <property type="component" value="Unassembled WGS sequence"/>
</dbReference>
<gene>
    <name evidence="13" type="ORF">TRSC58_05100</name>
</gene>
<dbReference type="PROSITE" id="PS50330">
    <property type="entry name" value="UIM"/>
    <property type="match status" value="1"/>
</dbReference>
<dbReference type="InterPro" id="IPR042541">
    <property type="entry name" value="BART_sf"/>
</dbReference>
<organism evidence="13 14">
    <name type="scientific">Trypanosoma rangeli SC58</name>
    <dbReference type="NCBI Taxonomy" id="429131"/>
    <lineage>
        <taxon>Eukaryota</taxon>
        <taxon>Discoba</taxon>
        <taxon>Euglenozoa</taxon>
        <taxon>Kinetoplastea</taxon>
        <taxon>Metakinetoplastina</taxon>
        <taxon>Trypanosomatida</taxon>
        <taxon>Trypanosomatidae</taxon>
        <taxon>Trypanosoma</taxon>
        <taxon>Herpetosoma</taxon>
    </lineage>
</organism>
<dbReference type="OrthoDB" id="272687at2759"/>
<dbReference type="EMBL" id="AUPL01005100">
    <property type="protein sequence ID" value="ESL07216.1"/>
    <property type="molecule type" value="Genomic_DNA"/>
</dbReference>
<feature type="compositionally biased region" description="Basic and acidic residues" evidence="11">
    <location>
        <begin position="364"/>
        <end position="399"/>
    </location>
</feature>
<protein>
    <recommendedName>
        <fullName evidence="4">Cilia- and flagella-associated protein 36</fullName>
    </recommendedName>
    <alternativeName>
        <fullName evidence="9">Coiled-coil domain-containing protein 104</fullName>
    </alternativeName>
</protein>
<keyword evidence="7" id="KW-0969">Cilium</keyword>
<accession>A0A061IZD1</accession>
<keyword evidence="8" id="KW-0966">Cell projection</keyword>
<feature type="coiled-coil region" evidence="10">
    <location>
        <begin position="219"/>
        <end position="246"/>
    </location>
</feature>
<dbReference type="PANTHER" id="PTHR21532">
    <property type="entry name" value="PHOSPHODIESTERASE HL"/>
    <property type="match status" value="1"/>
</dbReference>
<keyword evidence="14" id="KW-1185">Reference proteome</keyword>
<evidence type="ECO:0000256" key="8">
    <source>
        <dbReference type="ARBA" id="ARBA00023273"/>
    </source>
</evidence>
<evidence type="ECO:0000256" key="10">
    <source>
        <dbReference type="SAM" id="Coils"/>
    </source>
</evidence>
<dbReference type="PANTHER" id="PTHR21532:SF0">
    <property type="entry name" value="CILIA- AND FLAGELLA-ASSOCIATED PROTEIN 36"/>
    <property type="match status" value="1"/>
</dbReference>
<feature type="domain" description="BART" evidence="12">
    <location>
        <begin position="5"/>
        <end position="119"/>
    </location>
</feature>
<dbReference type="Gene3D" id="1.20.1520.10">
    <property type="entry name" value="ADP-ribosylation factor-like 2-binding protein, domain"/>
    <property type="match status" value="1"/>
</dbReference>
<evidence type="ECO:0000256" key="1">
    <source>
        <dbReference type="ARBA" id="ARBA00004138"/>
    </source>
</evidence>
<dbReference type="GO" id="GO:0005930">
    <property type="term" value="C:axoneme"/>
    <property type="evidence" value="ECO:0007669"/>
    <property type="project" value="TreeGrafter"/>
</dbReference>
<keyword evidence="5" id="KW-0963">Cytoplasm</keyword>
<sequence>MPDGSWIIESILQFTRSPLWRTPIDNFVDDNCFLFSNDEMTVEQTGVHLAFRNLADNLITAFVEELGVPLETVLEVVHKHVNEEGPLQQPAEQFLNNLFYMDDFRSFHKMMMRRNIQLDVLASRALQRHQEGRVGEASPEEETAMDEEEALRLAIKASLEDEETARKLMELEDIQIQEALALSIAAEEERARRERGAVKYGVKEQVTDVKVTGTEHVVKEKLSELVEAKEGVIEKLEARALEVRKETMRRNISASQNVPPSGAATFSAERSPEPESAAKQQQDAAPAPTPATDKPPTKKIVPPPVPPGKGFGFKTLPSIQPSFKQLESVVLAAATPPSTQPDKQPGVTPAATVPPAPTLEEMEERARHMREQREKILMRNKANREKELNDYSAKGEKSNVKPSSIQEGEKQMMLELARRLREDIVREATK</sequence>
<evidence type="ECO:0000256" key="7">
    <source>
        <dbReference type="ARBA" id="ARBA00023069"/>
    </source>
</evidence>
<dbReference type="InterPro" id="IPR038888">
    <property type="entry name" value="CFAP36"/>
</dbReference>
<evidence type="ECO:0000256" key="9">
    <source>
        <dbReference type="ARBA" id="ARBA00031593"/>
    </source>
</evidence>
<evidence type="ECO:0000256" key="2">
    <source>
        <dbReference type="ARBA" id="ARBA00004496"/>
    </source>
</evidence>
<proteinExistence type="inferred from homology"/>
<dbReference type="InterPro" id="IPR023379">
    <property type="entry name" value="BART_dom"/>
</dbReference>
<evidence type="ECO:0000256" key="11">
    <source>
        <dbReference type="SAM" id="MobiDB-lite"/>
    </source>
</evidence>
<evidence type="ECO:0000256" key="3">
    <source>
        <dbReference type="ARBA" id="ARBA00007460"/>
    </source>
</evidence>
<evidence type="ECO:0000259" key="12">
    <source>
        <dbReference type="Pfam" id="PF11527"/>
    </source>
</evidence>
<comment type="similarity">
    <text evidence="3">Belongs to the CFAP36 family.</text>
</comment>
<dbReference type="AlphaFoldDB" id="A0A061IZD1"/>
<evidence type="ECO:0000313" key="14">
    <source>
        <dbReference type="Proteomes" id="UP000031737"/>
    </source>
</evidence>
<feature type="compositionally biased region" description="Low complexity" evidence="11">
    <location>
        <begin position="277"/>
        <end position="300"/>
    </location>
</feature>
<feature type="region of interest" description="Disordered" evidence="11">
    <location>
        <begin position="251"/>
        <end position="318"/>
    </location>
</feature>